<reference evidence="9" key="2">
    <citation type="submission" date="2018-05" db="EMBL/GenBank/DDBJ databases">
        <title>OmerRS3 (Oryza meridionalis Reference Sequence Version 3).</title>
        <authorList>
            <person name="Zhang J."/>
            <person name="Kudrna D."/>
            <person name="Lee S."/>
            <person name="Talag J."/>
            <person name="Welchert J."/>
            <person name="Wing R.A."/>
        </authorList>
    </citation>
    <scope>NUCLEOTIDE SEQUENCE [LARGE SCALE GENOMIC DNA]</scope>
    <source>
        <strain evidence="9">cv. OR44</strain>
    </source>
</reference>
<evidence type="ECO:0000259" key="8">
    <source>
        <dbReference type="PROSITE" id="PS51294"/>
    </source>
</evidence>
<dbReference type="PANTHER" id="PTHR44042">
    <property type="entry name" value="DUPLICATED HOMEODOMAIN-LIKE SUPERFAMILY PROTEIN-RELATED"/>
    <property type="match status" value="1"/>
</dbReference>
<keyword evidence="4" id="KW-0539">Nucleus</keyword>
<dbReference type="AlphaFoldDB" id="A0A0E0DXS9"/>
<dbReference type="InterPro" id="IPR009057">
    <property type="entry name" value="Homeodomain-like_sf"/>
</dbReference>
<name>A0A0E0DXS9_9ORYZ</name>
<feature type="domain" description="HTH myb-type" evidence="8">
    <location>
        <begin position="592"/>
        <end position="643"/>
    </location>
</feature>
<dbReference type="GO" id="GO:0003677">
    <property type="term" value="F:DNA binding"/>
    <property type="evidence" value="ECO:0007669"/>
    <property type="project" value="UniProtKB-KW"/>
</dbReference>
<dbReference type="NCBIfam" id="TIGR01557">
    <property type="entry name" value="myb_SHAQKYF"/>
    <property type="match status" value="2"/>
</dbReference>
<evidence type="ECO:0000256" key="3">
    <source>
        <dbReference type="ARBA" id="ARBA00023163"/>
    </source>
</evidence>
<dbReference type="STRING" id="40149.A0A0E0DXS9"/>
<reference evidence="9" key="1">
    <citation type="submission" date="2015-04" db="UniProtKB">
        <authorList>
            <consortium name="EnsemblPlants"/>
        </authorList>
    </citation>
    <scope>IDENTIFICATION</scope>
</reference>
<dbReference type="InterPro" id="IPR017884">
    <property type="entry name" value="SANT_dom"/>
</dbReference>
<keyword evidence="3" id="KW-0804">Transcription</keyword>
<dbReference type="Gramene" id="OMERI06G05890.1">
    <property type="protein sequence ID" value="OMERI06G05890.1"/>
    <property type="gene ID" value="OMERI06G05890"/>
</dbReference>
<keyword evidence="10" id="KW-1185">Reference proteome</keyword>
<dbReference type="SUPFAM" id="SSF46689">
    <property type="entry name" value="Homeodomain-like"/>
    <property type="match status" value="3"/>
</dbReference>
<feature type="domain" description="Myb-like" evidence="6">
    <location>
        <begin position="987"/>
        <end position="1035"/>
    </location>
</feature>
<feature type="domain" description="Myb-like" evidence="6">
    <location>
        <begin position="197"/>
        <end position="241"/>
    </location>
</feature>
<dbReference type="Proteomes" id="UP000008021">
    <property type="component" value="Chromosome 6"/>
</dbReference>
<dbReference type="Pfam" id="PF23671">
    <property type="entry name" value="HTH_70"/>
    <property type="match status" value="4"/>
</dbReference>
<dbReference type="PANTHER" id="PTHR44042:SF11">
    <property type="entry name" value="OS06G0173800 PROTEIN"/>
    <property type="match status" value="1"/>
</dbReference>
<feature type="region of interest" description="Disordered" evidence="5">
    <location>
        <begin position="1038"/>
        <end position="1096"/>
    </location>
</feature>
<dbReference type="InterPro" id="IPR017930">
    <property type="entry name" value="Myb_dom"/>
</dbReference>
<dbReference type="PROSITE" id="PS50090">
    <property type="entry name" value="MYB_LIKE"/>
    <property type="match status" value="3"/>
</dbReference>
<evidence type="ECO:0008006" key="11">
    <source>
        <dbReference type="Google" id="ProtNLM"/>
    </source>
</evidence>
<dbReference type="HOGENOM" id="CLU_283921_0_0_1"/>
<dbReference type="PROSITE" id="PS51294">
    <property type="entry name" value="HTH_MYB"/>
    <property type="match status" value="2"/>
</dbReference>
<feature type="compositionally biased region" description="Polar residues" evidence="5">
    <location>
        <begin position="1085"/>
        <end position="1096"/>
    </location>
</feature>
<dbReference type="Pfam" id="PF00249">
    <property type="entry name" value="Myb_DNA-binding"/>
    <property type="match status" value="2"/>
</dbReference>
<feature type="domain" description="SANT" evidence="7">
    <location>
        <begin position="986"/>
        <end position="1039"/>
    </location>
</feature>
<dbReference type="SMART" id="SM00717">
    <property type="entry name" value="SANT"/>
    <property type="match status" value="4"/>
</dbReference>
<feature type="domain" description="HTH myb-type" evidence="8">
    <location>
        <begin position="986"/>
        <end position="1039"/>
    </location>
</feature>
<keyword evidence="2" id="KW-0238">DNA-binding</keyword>
<dbReference type="InterPro" id="IPR006447">
    <property type="entry name" value="Myb_dom_plants"/>
</dbReference>
<feature type="region of interest" description="Disordered" evidence="5">
    <location>
        <begin position="253"/>
        <end position="275"/>
    </location>
</feature>
<feature type="domain" description="SANT" evidence="7">
    <location>
        <begin position="192"/>
        <end position="245"/>
    </location>
</feature>
<dbReference type="CDD" id="cd00167">
    <property type="entry name" value="SANT"/>
    <property type="match status" value="3"/>
</dbReference>
<feature type="domain" description="Myb-like" evidence="6">
    <location>
        <begin position="587"/>
        <end position="639"/>
    </location>
</feature>
<dbReference type="PROSITE" id="PS51293">
    <property type="entry name" value="SANT"/>
    <property type="match status" value="3"/>
</dbReference>
<evidence type="ECO:0000256" key="2">
    <source>
        <dbReference type="ARBA" id="ARBA00023125"/>
    </source>
</evidence>
<evidence type="ECO:0000259" key="7">
    <source>
        <dbReference type="PROSITE" id="PS51293"/>
    </source>
</evidence>
<evidence type="ECO:0000313" key="10">
    <source>
        <dbReference type="Proteomes" id="UP000008021"/>
    </source>
</evidence>
<feature type="region of interest" description="Disordered" evidence="5">
    <location>
        <begin position="78"/>
        <end position="99"/>
    </location>
</feature>
<sequence>MDEGFGMEWTAAELAEARSVIARVSNAYDSGAGSSNSAGDTKHDRIMRELQARFPSRTMVQVIDLCLNLTAETAAQAGAAQPQDAGVGSSSSAGDTKPDRIMRELQARFPSRTMVQVIDLYVNLTVETAAQPQHASATGAAVVVDNFGMPVANNNDGVDAGMVLGGAAMEEGAVAVAVNGGDGEVVNQDDADDDVLWTDYEHRLFLTGMRVYGRGEWRNISRYFVRSKTPEQISIYADNYFHMMEIAAAMEADGDDDDGHHENNNNNNNNLGGGQLHAVVGAVGHGPGAGHIAPTTSSNNNVAATAANNNVDAPFWVPLLYNPEIEQRMMEMQAQSQKAWDDQQMKMAEAATPKEEGAADKFGGMEWTAAEMDEARSIVVRLANAYDSSAAVVVASAGNGDTRHDRIWTAAEMDEARSIVARLTNAYDSGALVAGAGNGDTRHDRIVRDLQAWFPWRTMDQLIGLYIELMAEEPAVAQPQYFDAGAVVDPTFDFFNDHNNFLGMPPPPPVQQADDHAMNNVVADAGMNYYYGGGGGGAMVFGGAPMGETVEQAAPPAPAPVPVAPVVMNRDDDEVNNQGGGRHRAAPTNTTRRFWTTEEHRQFLRGLRVYGRGEWKSISMNFVRSKTPVQVSSHAQKYFRRVESAAADKQRYSINDVGLNDDDEDDDDAMDGTNSYSNNNFNNNFGGWQSLAFAGGHLEPVSGGGAAGQVIAPASSSAAVMNSAAQFWAPMLYNPQIQQQFMQMQAQTQQAWNDQHMMMAAAPMEGATDNNFEPAGAANYYYQQQQEEEEGGAYGVPADQWMMNQNNNIAPVTSFIVIEGWTASEIEEARSLITSPNNGCEGGDGEGNKQKHCGRIVMELHEWFPWKTIGQVIGLYMKLNAGKPMVMHSLNKSDANNSIGEVDHVSALANGNPVRLEEHRPMLNNVGLLFDYPLEEIEMENQTDQEPKMVVEEEEVQPKEGLVIKEKEVGVSNIHTNSRHVTPSIKRRVVWTEEEHRLFMVGLRVFGRGDWKNISKHLVTTRTAAQVSSHAQKFFLKMEARGEAIPPPAKRRRRRFTGDQQQTAAPPSTPPPSGAACQCHHHLRSTPSSCPASSRR</sequence>
<evidence type="ECO:0000256" key="5">
    <source>
        <dbReference type="SAM" id="MobiDB-lite"/>
    </source>
</evidence>
<proteinExistence type="predicted"/>
<feature type="compositionally biased region" description="Low complexity" evidence="5">
    <location>
        <begin position="78"/>
        <end position="92"/>
    </location>
</feature>
<organism evidence="9">
    <name type="scientific">Oryza meridionalis</name>
    <dbReference type="NCBI Taxonomy" id="40149"/>
    <lineage>
        <taxon>Eukaryota</taxon>
        <taxon>Viridiplantae</taxon>
        <taxon>Streptophyta</taxon>
        <taxon>Embryophyta</taxon>
        <taxon>Tracheophyta</taxon>
        <taxon>Spermatophyta</taxon>
        <taxon>Magnoliopsida</taxon>
        <taxon>Liliopsida</taxon>
        <taxon>Poales</taxon>
        <taxon>Poaceae</taxon>
        <taxon>BOP clade</taxon>
        <taxon>Oryzoideae</taxon>
        <taxon>Oryzeae</taxon>
        <taxon>Oryzinae</taxon>
        <taxon>Oryza</taxon>
    </lineage>
</organism>
<dbReference type="Gene3D" id="1.10.10.60">
    <property type="entry name" value="Homeodomain-like"/>
    <property type="match status" value="3"/>
</dbReference>
<evidence type="ECO:0000313" key="9">
    <source>
        <dbReference type="EnsemblPlants" id="OMERI06G05890.1"/>
    </source>
</evidence>
<evidence type="ECO:0000259" key="6">
    <source>
        <dbReference type="PROSITE" id="PS50090"/>
    </source>
</evidence>
<evidence type="ECO:0000256" key="4">
    <source>
        <dbReference type="ARBA" id="ARBA00023242"/>
    </source>
</evidence>
<keyword evidence="1" id="KW-0805">Transcription regulation</keyword>
<dbReference type="eggNOG" id="KOG0724">
    <property type="taxonomic scope" value="Eukaryota"/>
</dbReference>
<dbReference type="EnsemblPlants" id="OMERI06G05890.1">
    <property type="protein sequence ID" value="OMERI06G05890.1"/>
    <property type="gene ID" value="OMERI06G05890"/>
</dbReference>
<protein>
    <recommendedName>
        <fullName evidence="11">HTH myb-type domain-containing protein</fullName>
    </recommendedName>
</protein>
<dbReference type="InterPro" id="IPR056195">
    <property type="entry name" value="HTH_70"/>
</dbReference>
<dbReference type="InterPro" id="IPR001005">
    <property type="entry name" value="SANT/Myb"/>
</dbReference>
<evidence type="ECO:0000256" key="1">
    <source>
        <dbReference type="ARBA" id="ARBA00023015"/>
    </source>
</evidence>
<feature type="domain" description="SANT" evidence="7">
    <location>
        <begin position="595"/>
        <end position="643"/>
    </location>
</feature>
<accession>A0A0E0DXS9</accession>
<feature type="compositionally biased region" description="Low complexity" evidence="5">
    <location>
        <begin position="264"/>
        <end position="275"/>
    </location>
</feature>